<accession>A0ABQ5SCB3</accession>
<feature type="region of interest" description="Disordered" evidence="1">
    <location>
        <begin position="787"/>
        <end position="820"/>
    </location>
</feature>
<feature type="compositionally biased region" description="Basic and acidic residues" evidence="1">
    <location>
        <begin position="66"/>
        <end position="75"/>
    </location>
</feature>
<feature type="compositionally biased region" description="Pro residues" evidence="1">
    <location>
        <begin position="794"/>
        <end position="808"/>
    </location>
</feature>
<feature type="region of interest" description="Disordered" evidence="1">
    <location>
        <begin position="1238"/>
        <end position="1346"/>
    </location>
</feature>
<gene>
    <name evidence="2" type="ORF">VaNZ11_011285</name>
</gene>
<feature type="compositionally biased region" description="Low complexity" evidence="1">
    <location>
        <begin position="553"/>
        <end position="563"/>
    </location>
</feature>
<organism evidence="2 3">
    <name type="scientific">Volvox africanus</name>
    <dbReference type="NCBI Taxonomy" id="51714"/>
    <lineage>
        <taxon>Eukaryota</taxon>
        <taxon>Viridiplantae</taxon>
        <taxon>Chlorophyta</taxon>
        <taxon>core chlorophytes</taxon>
        <taxon>Chlorophyceae</taxon>
        <taxon>CS clade</taxon>
        <taxon>Chlamydomonadales</taxon>
        <taxon>Volvocaceae</taxon>
        <taxon>Volvox</taxon>
    </lineage>
</organism>
<dbReference type="EMBL" id="BSDZ01000078">
    <property type="protein sequence ID" value="GLI67084.1"/>
    <property type="molecule type" value="Genomic_DNA"/>
</dbReference>
<feature type="region of interest" description="Disordered" evidence="1">
    <location>
        <begin position="467"/>
        <end position="509"/>
    </location>
</feature>
<feature type="compositionally biased region" description="Gly residues" evidence="1">
    <location>
        <begin position="1335"/>
        <end position="1346"/>
    </location>
</feature>
<feature type="compositionally biased region" description="Gly residues" evidence="1">
    <location>
        <begin position="564"/>
        <end position="574"/>
    </location>
</feature>
<feature type="non-terminal residue" evidence="2">
    <location>
        <position position="1346"/>
    </location>
</feature>
<proteinExistence type="predicted"/>
<feature type="compositionally biased region" description="Low complexity" evidence="1">
    <location>
        <begin position="1301"/>
        <end position="1310"/>
    </location>
</feature>
<feature type="compositionally biased region" description="Low complexity" evidence="1">
    <location>
        <begin position="483"/>
        <end position="499"/>
    </location>
</feature>
<evidence type="ECO:0000256" key="1">
    <source>
        <dbReference type="SAM" id="MobiDB-lite"/>
    </source>
</evidence>
<feature type="region of interest" description="Disordered" evidence="1">
    <location>
        <begin position="878"/>
        <end position="910"/>
    </location>
</feature>
<sequence length="1346" mass="133000">PLQGREVAQQEDMRRVEYDDVGLCTDDFMDVDGRAGSARQAWNNHTPADVGTPVGGDGGPSGHAVVDSDSRERGIGGDMYGMDYGCDGDGGSETPVRSETPVTSISGQDEQQSRDEQEQQQQRGQQQSEPQHGRQQLECPQQRQLQQLPCQPLLQERLIGAGGSGSLMSGSGAGLPLPPGASRELGLDGQNDRGGGSGGGLDNVSACMATATAAGVALGGGGGGGTEMHPVLRAALGEASFTAARATMMRQQSVFVQQLCELHKLVRVQQVLWSELGVVDPAGMMAACQAAGFAGLGPTGPIPFPTAPTHGSGAGPAGEVAPAAMTAKGPGLGGSRAPMMTGATNATAEDGAGGSPGWAEAGDPRAESAAVSTVQQQQRLAALTTQGNGMHPSDAVRQVDGGLRGVMAGREAAAAAMADWALAAPAGPGFSPVLPPERLLERLLLDMQLLINMPRALRERVLRIVPSDRLPKPGSFPPPPASRQPSTADTGAAQVPEAGAGAGAGCGGPPPVVRPAASKLYTMMFGTELDGPAVSEQPTVVQQLRPRREGGKKTAAVGAAASGDKGGPVSGAGFRGDDGARGAQLDVPGTLPAAGGSGPGHQQQQPQQAVASSQPPEQRNGAPKCPGGIRGPSFPSHLAVAHPPGSGCNAGGAVGGNLGGGFRAIPPFASPMFEAIGSRFDVPSQLPPPPPSSFPGAVFPPSMTASITLPMPWALPPPTTTAAATAAAAAVAAGALPPQRSPSVLPQPPPPLQPPPQLLIAAPGLALPRPPSPFPGAAVRPMGQGFMLPLGPQQQPPPYRPPQQPPFGPGGVPSGAAQGDFGAISPPLPPLFATRVGMPGPGPPPPQPPLSRPPVLTDPHEAWFAKHVAGSAAAGAGGAGLWAARPSQPPVAQLSLPQQQHQQQQQQLGAAQELPANGTQDGGIKRAEGGVGVGADGTSAAAATAATATAGLSPAAVAAQPQQQQQAAFPSLAGDTWAGAGFSASAVAADMVLVTSAAAGGGGAGDDNGGEQLPHVTAAASDLGSVNRWWRDPNSTFGELGLVDPQALGNAPLVEAEEEGDGDAGGERPAELLKAMPAPGPLDSAAAAATTAQPTMPLKKRGKLLAAANTAAAALAAADPATAAAVAALLASADLGPPGAGPGAIPLAGAPLSLPHPASHAAQQAVLLATTRLLQSSAFKLVAPRQQHSNRGSNRLTATYTATESMASGFSAGGGGAGSHWGGMAAAAMEAGRRATAAAADGGRLEGSENGPARRANRSSAHAHHSSINGNAAPRSGLASGSVRRGAAGPSAARVQDGEASEAGGAAASEVGGGRFSGAGGAGGGSSSARRRTGVPGGKGGNGGVG</sequence>
<name>A0ABQ5SCB3_9CHLO</name>
<keyword evidence="3" id="KW-1185">Reference proteome</keyword>
<comment type="caution">
    <text evidence="2">The sequence shown here is derived from an EMBL/GenBank/DDBJ whole genome shotgun (WGS) entry which is preliminary data.</text>
</comment>
<evidence type="ECO:0000313" key="2">
    <source>
        <dbReference type="EMBL" id="GLI67084.1"/>
    </source>
</evidence>
<feature type="compositionally biased region" description="Low complexity" evidence="1">
    <location>
        <begin position="119"/>
        <end position="140"/>
    </location>
</feature>
<feature type="compositionally biased region" description="Basic residues" evidence="1">
    <location>
        <begin position="1255"/>
        <end position="1265"/>
    </location>
</feature>
<feature type="compositionally biased region" description="Low complexity" evidence="1">
    <location>
        <begin position="892"/>
        <end position="910"/>
    </location>
</feature>
<feature type="compositionally biased region" description="Low complexity" evidence="1">
    <location>
        <begin position="600"/>
        <end position="618"/>
    </location>
</feature>
<evidence type="ECO:0000313" key="3">
    <source>
        <dbReference type="Proteomes" id="UP001165090"/>
    </source>
</evidence>
<feature type="compositionally biased region" description="Gly residues" evidence="1">
    <location>
        <begin position="1311"/>
        <end position="1326"/>
    </location>
</feature>
<dbReference type="Proteomes" id="UP001165090">
    <property type="component" value="Unassembled WGS sequence"/>
</dbReference>
<feature type="compositionally biased region" description="Polar residues" evidence="1">
    <location>
        <begin position="95"/>
        <end position="106"/>
    </location>
</feature>
<protein>
    <submittedName>
        <fullName evidence="2">Uncharacterized protein</fullName>
    </submittedName>
</protein>
<feature type="region of interest" description="Disordered" evidence="1">
    <location>
        <begin position="39"/>
        <end position="140"/>
    </location>
</feature>
<feature type="region of interest" description="Disordered" evidence="1">
    <location>
        <begin position="161"/>
        <end position="198"/>
    </location>
</feature>
<feature type="non-terminal residue" evidence="2">
    <location>
        <position position="1"/>
    </location>
</feature>
<reference evidence="2 3" key="1">
    <citation type="journal article" date="2023" name="IScience">
        <title>Expanded male sex-determining region conserved during the evolution of homothallism in the green alga Volvox.</title>
        <authorList>
            <person name="Yamamoto K."/>
            <person name="Matsuzaki R."/>
            <person name="Mahakham W."/>
            <person name="Heman W."/>
            <person name="Sekimoto H."/>
            <person name="Kawachi M."/>
            <person name="Minakuchi Y."/>
            <person name="Toyoda A."/>
            <person name="Nozaki H."/>
        </authorList>
    </citation>
    <scope>NUCLEOTIDE SEQUENCE [LARGE SCALE GENOMIC DNA]</scope>
    <source>
        <strain evidence="2 3">NIES-4468</strain>
    </source>
</reference>
<feature type="region of interest" description="Disordered" evidence="1">
    <location>
        <begin position="530"/>
        <end position="640"/>
    </location>
</feature>